<accession>A0ABS4HWP8</accession>
<evidence type="ECO:0000259" key="8">
    <source>
        <dbReference type="Pfam" id="PF05504"/>
    </source>
</evidence>
<keyword evidence="3" id="KW-0309">Germination</keyword>
<evidence type="ECO:0000313" key="10">
    <source>
        <dbReference type="EMBL" id="MBP1963074.1"/>
    </source>
</evidence>
<evidence type="ECO:0000256" key="5">
    <source>
        <dbReference type="ARBA" id="ARBA00023136"/>
    </source>
</evidence>
<evidence type="ECO:0000256" key="3">
    <source>
        <dbReference type="ARBA" id="ARBA00022544"/>
    </source>
</evidence>
<gene>
    <name evidence="10" type="ORF">J2Z65_002290</name>
</gene>
<dbReference type="PROSITE" id="PS51257">
    <property type="entry name" value="PROKAR_LIPOPROTEIN"/>
    <property type="match status" value="1"/>
</dbReference>
<feature type="domain" description="Spore germination protein N-terminal" evidence="9">
    <location>
        <begin position="22"/>
        <end position="194"/>
    </location>
</feature>
<reference evidence="10 11" key="1">
    <citation type="submission" date="2021-03" db="EMBL/GenBank/DDBJ databases">
        <title>Genomic Encyclopedia of Type Strains, Phase IV (KMG-IV): sequencing the most valuable type-strain genomes for metagenomic binning, comparative biology and taxonomic classification.</title>
        <authorList>
            <person name="Goeker M."/>
        </authorList>
    </citation>
    <scope>NUCLEOTIDE SEQUENCE [LARGE SCALE GENOMIC DNA]</scope>
    <source>
        <strain evidence="10 11">DSM 24950</strain>
    </source>
</reference>
<comment type="subcellular location">
    <subcellularLocation>
        <location evidence="1">Membrane</location>
        <topology evidence="1">Lipid-anchor</topology>
    </subcellularLocation>
</comment>
<dbReference type="PANTHER" id="PTHR35789:SF1">
    <property type="entry name" value="SPORE GERMINATION PROTEIN B3"/>
    <property type="match status" value="1"/>
</dbReference>
<evidence type="ECO:0000256" key="4">
    <source>
        <dbReference type="ARBA" id="ARBA00022729"/>
    </source>
</evidence>
<dbReference type="InterPro" id="IPR038501">
    <property type="entry name" value="Spore_GerAC_C_sf"/>
</dbReference>
<feature type="domain" description="Spore germination GerAC-like C-terminal" evidence="8">
    <location>
        <begin position="214"/>
        <end position="378"/>
    </location>
</feature>
<evidence type="ECO:0000256" key="2">
    <source>
        <dbReference type="ARBA" id="ARBA00007886"/>
    </source>
</evidence>
<comment type="similarity">
    <text evidence="2">Belongs to the GerABKC lipoprotein family.</text>
</comment>
<dbReference type="RefSeq" id="WP_167066575.1">
    <property type="nucleotide sequence ID" value="NZ_JAAOZR010000045.1"/>
</dbReference>
<keyword evidence="11" id="KW-1185">Reference proteome</keyword>
<dbReference type="Gene3D" id="6.20.190.10">
    <property type="entry name" value="Nutrient germinant receptor protein C, domain 1"/>
    <property type="match status" value="1"/>
</dbReference>
<proteinExistence type="inferred from homology"/>
<keyword evidence="7" id="KW-0449">Lipoprotein</keyword>
<dbReference type="InterPro" id="IPR046953">
    <property type="entry name" value="Spore_GerAC-like_C"/>
</dbReference>
<dbReference type="PANTHER" id="PTHR35789">
    <property type="entry name" value="SPORE GERMINATION PROTEIN B3"/>
    <property type="match status" value="1"/>
</dbReference>
<keyword evidence="6" id="KW-0564">Palmitate</keyword>
<keyword evidence="4" id="KW-0732">Signal</keyword>
<keyword evidence="5" id="KW-0472">Membrane</keyword>
<protein>
    <submittedName>
        <fullName evidence="10">Spore germination protein KC</fullName>
    </submittedName>
</protein>
<evidence type="ECO:0000256" key="6">
    <source>
        <dbReference type="ARBA" id="ARBA00023139"/>
    </source>
</evidence>
<dbReference type="InterPro" id="IPR008844">
    <property type="entry name" value="Spore_GerAC-like"/>
</dbReference>
<evidence type="ECO:0000313" key="11">
    <source>
        <dbReference type="Proteomes" id="UP001519344"/>
    </source>
</evidence>
<dbReference type="Pfam" id="PF25198">
    <property type="entry name" value="Spore_GerAC_N"/>
    <property type="match status" value="1"/>
</dbReference>
<name>A0ABS4HWP8_9BACL</name>
<dbReference type="InterPro" id="IPR057336">
    <property type="entry name" value="GerAC_N"/>
</dbReference>
<dbReference type="Gene3D" id="3.30.300.210">
    <property type="entry name" value="Nutrient germinant receptor protein C, domain 3"/>
    <property type="match status" value="1"/>
</dbReference>
<comment type="caution">
    <text evidence="10">The sequence shown here is derived from an EMBL/GenBank/DDBJ whole genome shotgun (WGS) entry which is preliminary data.</text>
</comment>
<dbReference type="Pfam" id="PF05504">
    <property type="entry name" value="Spore_GerAC"/>
    <property type="match status" value="1"/>
</dbReference>
<sequence length="394" mass="44435">MNKLVTIGMLLILVLSLTGCWDRTELNDLAIITAMAIDSEEDKQVKITIQFIIPQNLVGGMSTSGGGGGAKRTTIRTEYGSDIANALANLQQILPRHLFWGQCKVIIFSDSLAKAGLKQHADFFVRQPRIRERAYVFVAKGKAAEALRMIPPLERSSAEVLRELSKMNISYTVTVEQLSIMLKSESKAAAFPLVYILPSINPKEPTQTIPYIRGIAVFKNDKMIGELSEKETRGLLWVKNLIKDYTITFKLQNTGALISLTPVKTEVELLPSLNNGKWKVTVKVKTSGDMVQNGTMLNPMEPAILEELNQRFEEEVKNRIESSVQDVQERFKTDIFDFAKAFHQKYPNRWEEVKEEWDEVFTNIEVKAEVNAHINRPGLVNWPGGISKEEVQKQ</sequence>
<evidence type="ECO:0000256" key="7">
    <source>
        <dbReference type="ARBA" id="ARBA00023288"/>
    </source>
</evidence>
<dbReference type="EMBL" id="JAGGKV010000005">
    <property type="protein sequence ID" value="MBP1963074.1"/>
    <property type="molecule type" value="Genomic_DNA"/>
</dbReference>
<dbReference type="Proteomes" id="UP001519344">
    <property type="component" value="Unassembled WGS sequence"/>
</dbReference>
<evidence type="ECO:0000256" key="1">
    <source>
        <dbReference type="ARBA" id="ARBA00004635"/>
    </source>
</evidence>
<evidence type="ECO:0000259" key="9">
    <source>
        <dbReference type="Pfam" id="PF25198"/>
    </source>
</evidence>
<dbReference type="NCBIfam" id="TIGR02887">
    <property type="entry name" value="spore_ger_x_C"/>
    <property type="match status" value="1"/>
</dbReference>
<organism evidence="10 11">
    <name type="scientific">Paenibacillus aceris</name>
    <dbReference type="NCBI Taxonomy" id="869555"/>
    <lineage>
        <taxon>Bacteria</taxon>
        <taxon>Bacillati</taxon>
        <taxon>Bacillota</taxon>
        <taxon>Bacilli</taxon>
        <taxon>Bacillales</taxon>
        <taxon>Paenibacillaceae</taxon>
        <taxon>Paenibacillus</taxon>
    </lineage>
</organism>